<dbReference type="SUPFAM" id="SSF53448">
    <property type="entry name" value="Nucleotide-diphospho-sugar transferases"/>
    <property type="match status" value="1"/>
</dbReference>
<dbReference type="RefSeq" id="WP_129795018.1">
    <property type="nucleotide sequence ID" value="NZ_JAKNIZ010000028.1"/>
</dbReference>
<dbReference type="PANTHER" id="PTHR22916:SF3">
    <property type="entry name" value="UDP-GLCNAC:BETAGAL BETA-1,3-N-ACETYLGLUCOSAMINYLTRANSFERASE-LIKE PROTEIN 1"/>
    <property type="match status" value="1"/>
</dbReference>
<dbReference type="InterPro" id="IPR001173">
    <property type="entry name" value="Glyco_trans_2-like"/>
</dbReference>
<evidence type="ECO:0000313" key="2">
    <source>
        <dbReference type="EMBL" id="RYS77751.1"/>
    </source>
</evidence>
<proteinExistence type="predicted"/>
<dbReference type="PANTHER" id="PTHR22916">
    <property type="entry name" value="GLYCOSYLTRANSFERASE"/>
    <property type="match status" value="1"/>
</dbReference>
<name>A0A4Q5C5A6_9FIRM</name>
<sequence length="341" mass="40161">MEDTLVTIIMPVYNAELYLRDAIESVLAQSYKKFIFMIINDGSTDQSETIILEYKDERIQYISNEENLGIVKTLNKGIALSHTKYISRMDADDICDPKRLERQISVMEKDSQITLLGTWAELIDEKGKAVGKLTPYTDDKSIRTALLFSNIFVHSSVMIRRCILEKNHWKYEENHKAVEDYGLWTKISNQYKVEILPEMLLKYRLNTNGIMSNENKNITGMLKNRSVIYEYLLSEMKIDVSNKGIFDYTVFVNGYTEVIDLQYIIKLLSKIRFKILKEDTYDVNLFDNFVSGLYRGYSYHNNISIYEFYKYLLENYIWKNPKVLKETVKYFMTKMKNRVKG</sequence>
<evidence type="ECO:0000313" key="3">
    <source>
        <dbReference type="Proteomes" id="UP000292665"/>
    </source>
</evidence>
<evidence type="ECO:0000259" key="1">
    <source>
        <dbReference type="Pfam" id="PF00535"/>
    </source>
</evidence>
<accession>A0A4Q5C5A6</accession>
<feature type="domain" description="Glycosyltransferase 2-like" evidence="1">
    <location>
        <begin position="7"/>
        <end position="133"/>
    </location>
</feature>
<gene>
    <name evidence="2" type="ORF">EAI93_12115</name>
</gene>
<dbReference type="Gene3D" id="3.90.550.10">
    <property type="entry name" value="Spore Coat Polysaccharide Biosynthesis Protein SpsA, Chain A"/>
    <property type="match status" value="1"/>
</dbReference>
<dbReference type="Pfam" id="PF00535">
    <property type="entry name" value="Glycos_transf_2"/>
    <property type="match status" value="1"/>
</dbReference>
<dbReference type="Proteomes" id="UP000292665">
    <property type="component" value="Unassembled WGS sequence"/>
</dbReference>
<dbReference type="InterPro" id="IPR029044">
    <property type="entry name" value="Nucleotide-diphossugar_trans"/>
</dbReference>
<protein>
    <submittedName>
        <fullName evidence="2">Glycosyltransferase</fullName>
    </submittedName>
</protein>
<organism evidence="2 3">
    <name type="scientific">[Ruminococcus] torques</name>
    <dbReference type="NCBI Taxonomy" id="33039"/>
    <lineage>
        <taxon>Bacteria</taxon>
        <taxon>Bacillati</taxon>
        <taxon>Bacillota</taxon>
        <taxon>Clostridia</taxon>
        <taxon>Lachnospirales</taxon>
        <taxon>Lachnospiraceae</taxon>
        <taxon>Mediterraneibacter</taxon>
    </lineage>
</organism>
<dbReference type="EMBL" id="RCYR01000031">
    <property type="protein sequence ID" value="RYS77751.1"/>
    <property type="molecule type" value="Genomic_DNA"/>
</dbReference>
<comment type="caution">
    <text evidence="2">The sequence shown here is derived from an EMBL/GenBank/DDBJ whole genome shotgun (WGS) entry which is preliminary data.</text>
</comment>
<keyword evidence="2" id="KW-0808">Transferase</keyword>
<dbReference type="AlphaFoldDB" id="A0A4Q5C5A6"/>
<dbReference type="GO" id="GO:0016758">
    <property type="term" value="F:hexosyltransferase activity"/>
    <property type="evidence" value="ECO:0007669"/>
    <property type="project" value="UniProtKB-ARBA"/>
</dbReference>
<reference evidence="2 3" key="1">
    <citation type="journal article" date="2019" name="Science, e1252229">
        <title>Invertible promoters mediate bacterial phase variation, antibiotic resistance, and host adaptation in the gut.</title>
        <authorList>
            <person name="Jiang X."/>
            <person name="Hall A.B."/>
            <person name="Arthur T.D."/>
            <person name="Plichta D.R."/>
            <person name="Covington C.T."/>
            <person name="Poyet M."/>
            <person name="Crothers J."/>
            <person name="Moses P.L."/>
            <person name="Tolonen A.C."/>
            <person name="Vlamakis H."/>
            <person name="Alm E.J."/>
            <person name="Xavier R.J."/>
        </authorList>
    </citation>
    <scope>NUCLEOTIDE SEQUENCE [LARGE SCALE GENOMIC DNA]</scope>
    <source>
        <strain evidence="3">aa_0143</strain>
    </source>
</reference>